<dbReference type="Proteomes" id="UP000316426">
    <property type="component" value="Chromosome"/>
</dbReference>
<dbReference type="KEGG" id="bmei:Spa11_24760"/>
<keyword evidence="2" id="KW-1185">Reference proteome</keyword>
<organism evidence="1 2">
    <name type="scientific">Botrimarina mediterranea</name>
    <dbReference type="NCBI Taxonomy" id="2528022"/>
    <lineage>
        <taxon>Bacteria</taxon>
        <taxon>Pseudomonadati</taxon>
        <taxon>Planctomycetota</taxon>
        <taxon>Planctomycetia</taxon>
        <taxon>Pirellulales</taxon>
        <taxon>Lacipirellulaceae</taxon>
        <taxon>Botrimarina</taxon>
    </lineage>
</organism>
<proteinExistence type="predicted"/>
<dbReference type="InterPro" id="IPR011474">
    <property type="entry name" value="DUF1580"/>
</dbReference>
<reference evidence="1 2" key="1">
    <citation type="submission" date="2019-02" db="EMBL/GenBank/DDBJ databases">
        <title>Deep-cultivation of Planctomycetes and their phenomic and genomic characterization uncovers novel biology.</title>
        <authorList>
            <person name="Wiegand S."/>
            <person name="Jogler M."/>
            <person name="Boedeker C."/>
            <person name="Pinto D."/>
            <person name="Vollmers J."/>
            <person name="Rivas-Marin E."/>
            <person name="Kohn T."/>
            <person name="Peeters S.H."/>
            <person name="Heuer A."/>
            <person name="Rast P."/>
            <person name="Oberbeckmann S."/>
            <person name="Bunk B."/>
            <person name="Jeske O."/>
            <person name="Meyerdierks A."/>
            <person name="Storesund J.E."/>
            <person name="Kallscheuer N."/>
            <person name="Luecker S."/>
            <person name="Lage O.M."/>
            <person name="Pohl T."/>
            <person name="Merkel B.J."/>
            <person name="Hornburger P."/>
            <person name="Mueller R.-W."/>
            <person name="Bruemmer F."/>
            <person name="Labrenz M."/>
            <person name="Spormann A.M."/>
            <person name="Op den Camp H."/>
            <person name="Overmann J."/>
            <person name="Amann R."/>
            <person name="Jetten M.S.M."/>
            <person name="Mascher T."/>
            <person name="Medema M.H."/>
            <person name="Devos D.P."/>
            <person name="Kaster A.-K."/>
            <person name="Ovreas L."/>
            <person name="Rohde M."/>
            <person name="Galperin M.Y."/>
            <person name="Jogler C."/>
        </authorList>
    </citation>
    <scope>NUCLEOTIDE SEQUENCE [LARGE SCALE GENOMIC DNA]</scope>
    <source>
        <strain evidence="1 2">Spa11</strain>
    </source>
</reference>
<dbReference type="EMBL" id="CP036349">
    <property type="protein sequence ID" value="QDV74275.1"/>
    <property type="molecule type" value="Genomic_DNA"/>
</dbReference>
<name>A0A518K901_9BACT</name>
<dbReference type="Pfam" id="PF07618">
    <property type="entry name" value="DUF1580"/>
    <property type="match status" value="1"/>
</dbReference>
<evidence type="ECO:0008006" key="3">
    <source>
        <dbReference type="Google" id="ProtNLM"/>
    </source>
</evidence>
<evidence type="ECO:0000313" key="2">
    <source>
        <dbReference type="Proteomes" id="UP000316426"/>
    </source>
</evidence>
<evidence type="ECO:0000313" key="1">
    <source>
        <dbReference type="EMBL" id="QDV74275.1"/>
    </source>
</evidence>
<protein>
    <recommendedName>
        <fullName evidence="3">DUF1580 domain-containing protein</fullName>
    </recommendedName>
</protein>
<sequence length="85" mass="9220">MLKIQPGDELLPVPVAIEEAIGYRPHPTTCTRWTRKGVRGVRLESVRVGSLVKTTVAAVVRFIEAQNEAIEARNAADSHELAAAS</sequence>
<gene>
    <name evidence="1" type="ORF">Spa11_24760</name>
</gene>
<accession>A0A518K901</accession>
<dbReference type="AlphaFoldDB" id="A0A518K901"/>
<dbReference type="RefSeq" id="WP_145112548.1">
    <property type="nucleotide sequence ID" value="NZ_CP036349.1"/>
</dbReference>